<keyword evidence="2" id="KW-1185">Reference proteome</keyword>
<comment type="similarity">
    <text evidence="1">Belongs to the BLOC1S2 family.</text>
</comment>
<dbReference type="AlphaFoldDB" id="A0A5S6R1V2"/>
<dbReference type="WBParaSite" id="TMUE_3000013626.1">
    <property type="protein sequence ID" value="TMUE_3000013626.1"/>
    <property type="gene ID" value="WBGene00288841"/>
</dbReference>
<dbReference type="GO" id="GO:0043015">
    <property type="term" value="F:gamma-tubulin binding"/>
    <property type="evidence" value="ECO:0007669"/>
    <property type="project" value="TreeGrafter"/>
</dbReference>
<dbReference type="GO" id="GO:0016197">
    <property type="term" value="P:endosomal transport"/>
    <property type="evidence" value="ECO:0007669"/>
    <property type="project" value="TreeGrafter"/>
</dbReference>
<dbReference type="PANTHER" id="PTHR46479">
    <property type="entry name" value="BIOGENESIS OF LYSOSOME-RELATED ORGANELLES COMPLEX 1 SUBUNIT 2"/>
    <property type="match status" value="1"/>
</dbReference>
<dbReference type="GO" id="GO:0031083">
    <property type="term" value="C:BLOC-1 complex"/>
    <property type="evidence" value="ECO:0007669"/>
    <property type="project" value="TreeGrafter"/>
</dbReference>
<name>A0A5S6R1V2_TRIMR</name>
<dbReference type="STRING" id="70415.A0A5S6R1V2"/>
<dbReference type="InterPro" id="IPR019269">
    <property type="entry name" value="BLOC1_su2"/>
</dbReference>
<organism evidence="2 3">
    <name type="scientific">Trichuris muris</name>
    <name type="common">Mouse whipworm</name>
    <dbReference type="NCBI Taxonomy" id="70415"/>
    <lineage>
        <taxon>Eukaryota</taxon>
        <taxon>Metazoa</taxon>
        <taxon>Ecdysozoa</taxon>
        <taxon>Nematoda</taxon>
        <taxon>Enoplea</taxon>
        <taxon>Dorylaimia</taxon>
        <taxon>Trichinellida</taxon>
        <taxon>Trichuridae</taxon>
        <taxon>Trichuris</taxon>
    </lineage>
</organism>
<evidence type="ECO:0000256" key="1">
    <source>
        <dbReference type="ARBA" id="ARBA00008468"/>
    </source>
</evidence>
<evidence type="ECO:0000313" key="3">
    <source>
        <dbReference type="WBParaSite" id="TMUE_3000013626.1"/>
    </source>
</evidence>
<reference evidence="3" key="1">
    <citation type="submission" date="2019-12" db="UniProtKB">
        <authorList>
            <consortium name="WormBaseParasite"/>
        </authorList>
    </citation>
    <scope>IDENTIFICATION</scope>
</reference>
<dbReference type="GO" id="GO:0099078">
    <property type="term" value="C:BORC complex"/>
    <property type="evidence" value="ECO:0007669"/>
    <property type="project" value="TreeGrafter"/>
</dbReference>
<dbReference type="GO" id="GO:0032418">
    <property type="term" value="P:lysosome localization"/>
    <property type="evidence" value="ECO:0007669"/>
    <property type="project" value="TreeGrafter"/>
</dbReference>
<proteinExistence type="inferred from homology"/>
<dbReference type="Pfam" id="PF10046">
    <property type="entry name" value="BLOC1_2"/>
    <property type="match status" value="1"/>
</dbReference>
<dbReference type="GO" id="GO:0000930">
    <property type="term" value="C:gamma-tubulin complex"/>
    <property type="evidence" value="ECO:0007669"/>
    <property type="project" value="TreeGrafter"/>
</dbReference>
<dbReference type="Proteomes" id="UP000046395">
    <property type="component" value="Unassembled WGS sequence"/>
</dbReference>
<evidence type="ECO:0000313" key="2">
    <source>
        <dbReference type="Proteomes" id="UP000046395"/>
    </source>
</evidence>
<accession>A0A5S6R1V2</accession>
<dbReference type="PANTHER" id="PTHR46479:SF1">
    <property type="entry name" value="BIOGENESIS OF LYSOSOME-RELATED ORGANELLES COMPLEX 1 SUBUNIT 2"/>
    <property type="match status" value="1"/>
</dbReference>
<protein>
    <submittedName>
        <fullName evidence="3">Biogenesis of lysosome-related organelles complex 1 subunit 2</fullName>
    </submittedName>
</protein>
<sequence length="132" mass="14907">MQSQESFESDSIPSTSNVVKAETRKVTGDLAESLVQKSTDYLKEQFEGAIADYKLIERMNLATANRYAQMRETVANVCVTLETLNNLEDGLKPCIESIKELYEIAVRLEQAACTLDNYVKELHARVKLMQKV</sequence>